<dbReference type="SUPFAM" id="SSF51735">
    <property type="entry name" value="NAD(P)-binding Rossmann-fold domains"/>
    <property type="match status" value="1"/>
</dbReference>
<protein>
    <submittedName>
        <fullName evidence="2">NAD(P)H-binding protein</fullName>
    </submittedName>
</protein>
<dbReference type="Gene3D" id="3.90.25.10">
    <property type="entry name" value="UDP-galactose 4-epimerase, domain 1"/>
    <property type="match status" value="1"/>
</dbReference>
<keyword evidence="3" id="KW-1185">Reference proteome</keyword>
<dbReference type="InterPro" id="IPR016040">
    <property type="entry name" value="NAD(P)-bd_dom"/>
</dbReference>
<dbReference type="Pfam" id="PF13460">
    <property type="entry name" value="NAD_binding_10"/>
    <property type="match status" value="1"/>
</dbReference>
<evidence type="ECO:0000259" key="1">
    <source>
        <dbReference type="Pfam" id="PF13460"/>
    </source>
</evidence>
<dbReference type="PANTHER" id="PTHR43162">
    <property type="match status" value="1"/>
</dbReference>
<dbReference type="Proteomes" id="UP001595698">
    <property type="component" value="Unassembled WGS sequence"/>
</dbReference>
<dbReference type="RefSeq" id="WP_386196382.1">
    <property type="nucleotide sequence ID" value="NZ_JBHSBC010000053.1"/>
</dbReference>
<accession>A0ABV8FC49</accession>
<dbReference type="InterPro" id="IPR036291">
    <property type="entry name" value="NAD(P)-bd_dom_sf"/>
</dbReference>
<feature type="domain" description="NAD(P)-binding" evidence="1">
    <location>
        <begin position="6"/>
        <end position="112"/>
    </location>
</feature>
<sequence>MILVTGATGPVGRHLLTTLRGDGAEVRALSRRPETANLPHGVQVVGGELGEPASLARALTGVEAVYLFSAGRAAGGFAASAVRAGVKRVVVVSGLDDDPADVERPFTDAGLEWTHLRPNAYASNALRHWGDMIRYQGAVRVPYPDAATAPVHEADLAAVAAIVLRGGHAGRRYSLTGPRSLTFREQVGVLARALGRELALVEETPDQARERMSRYGMPGSVVDELLTMWAATAGTPATVSPVVEQLTGLPARSFARWADEHADDFR</sequence>
<evidence type="ECO:0000313" key="3">
    <source>
        <dbReference type="Proteomes" id="UP001595698"/>
    </source>
</evidence>
<gene>
    <name evidence="2" type="ORF">ACFOYY_39325</name>
</gene>
<comment type="caution">
    <text evidence="2">The sequence shown here is derived from an EMBL/GenBank/DDBJ whole genome shotgun (WGS) entry which is preliminary data.</text>
</comment>
<proteinExistence type="predicted"/>
<dbReference type="InterPro" id="IPR051604">
    <property type="entry name" value="Ergot_Alk_Oxidoreductase"/>
</dbReference>
<evidence type="ECO:0000313" key="2">
    <source>
        <dbReference type="EMBL" id="MFC3986236.1"/>
    </source>
</evidence>
<dbReference type="PANTHER" id="PTHR43162:SF1">
    <property type="entry name" value="PRESTALK A DIFFERENTIATION PROTEIN A"/>
    <property type="match status" value="1"/>
</dbReference>
<dbReference type="EMBL" id="JBHSBC010000053">
    <property type="protein sequence ID" value="MFC3986236.1"/>
    <property type="molecule type" value="Genomic_DNA"/>
</dbReference>
<dbReference type="Gene3D" id="3.40.50.720">
    <property type="entry name" value="NAD(P)-binding Rossmann-like Domain"/>
    <property type="match status" value="1"/>
</dbReference>
<organism evidence="2 3">
    <name type="scientific">Streptosporangium jomthongense</name>
    <dbReference type="NCBI Taxonomy" id="1193683"/>
    <lineage>
        <taxon>Bacteria</taxon>
        <taxon>Bacillati</taxon>
        <taxon>Actinomycetota</taxon>
        <taxon>Actinomycetes</taxon>
        <taxon>Streptosporangiales</taxon>
        <taxon>Streptosporangiaceae</taxon>
        <taxon>Streptosporangium</taxon>
    </lineage>
</organism>
<name>A0ABV8FC49_9ACTN</name>
<reference evidence="3" key="1">
    <citation type="journal article" date="2019" name="Int. J. Syst. Evol. Microbiol.">
        <title>The Global Catalogue of Microorganisms (GCM) 10K type strain sequencing project: providing services to taxonomists for standard genome sequencing and annotation.</title>
        <authorList>
            <consortium name="The Broad Institute Genomics Platform"/>
            <consortium name="The Broad Institute Genome Sequencing Center for Infectious Disease"/>
            <person name="Wu L."/>
            <person name="Ma J."/>
        </authorList>
    </citation>
    <scope>NUCLEOTIDE SEQUENCE [LARGE SCALE GENOMIC DNA]</scope>
    <source>
        <strain evidence="3">TBRC 7912</strain>
    </source>
</reference>